<dbReference type="Pfam" id="PF00491">
    <property type="entry name" value="Arginase"/>
    <property type="match status" value="1"/>
</dbReference>
<evidence type="ECO:0000256" key="2">
    <source>
        <dbReference type="ARBA" id="ARBA00022801"/>
    </source>
</evidence>
<gene>
    <name evidence="4" type="ORF">ACFORG_13840</name>
</gene>
<dbReference type="Gene3D" id="3.40.800.10">
    <property type="entry name" value="Ureohydrolase domain"/>
    <property type="match status" value="1"/>
</dbReference>
<dbReference type="PROSITE" id="PS51409">
    <property type="entry name" value="ARGINASE_2"/>
    <property type="match status" value="1"/>
</dbReference>
<protein>
    <submittedName>
        <fullName evidence="4">Arginase family protein</fullName>
    </submittedName>
</protein>
<dbReference type="InterPro" id="IPR023696">
    <property type="entry name" value="Ureohydrolase_dom_sf"/>
</dbReference>
<dbReference type="Proteomes" id="UP001595629">
    <property type="component" value="Unassembled WGS sequence"/>
</dbReference>
<dbReference type="RefSeq" id="WP_386736125.1">
    <property type="nucleotide sequence ID" value="NZ_JBHRXI010000015.1"/>
</dbReference>
<evidence type="ECO:0000256" key="1">
    <source>
        <dbReference type="ARBA" id="ARBA00022723"/>
    </source>
</evidence>
<dbReference type="SUPFAM" id="SSF52768">
    <property type="entry name" value="Arginase/deacetylase"/>
    <property type="match status" value="1"/>
</dbReference>
<dbReference type="PANTHER" id="PTHR11358">
    <property type="entry name" value="ARGINASE/AGMATINASE"/>
    <property type="match status" value="1"/>
</dbReference>
<organism evidence="4 5">
    <name type="scientific">Lutimaribacter marinistellae</name>
    <dbReference type="NCBI Taxonomy" id="1820329"/>
    <lineage>
        <taxon>Bacteria</taxon>
        <taxon>Pseudomonadati</taxon>
        <taxon>Pseudomonadota</taxon>
        <taxon>Alphaproteobacteria</taxon>
        <taxon>Rhodobacterales</taxon>
        <taxon>Roseobacteraceae</taxon>
        <taxon>Lutimaribacter</taxon>
    </lineage>
</organism>
<keyword evidence="2" id="KW-0378">Hydrolase</keyword>
<reference evidence="5" key="1">
    <citation type="journal article" date="2019" name="Int. J. Syst. Evol. Microbiol.">
        <title>The Global Catalogue of Microorganisms (GCM) 10K type strain sequencing project: providing services to taxonomists for standard genome sequencing and annotation.</title>
        <authorList>
            <consortium name="The Broad Institute Genomics Platform"/>
            <consortium name="The Broad Institute Genome Sequencing Center for Infectious Disease"/>
            <person name="Wu L."/>
            <person name="Ma J."/>
        </authorList>
    </citation>
    <scope>NUCLEOTIDE SEQUENCE [LARGE SCALE GENOMIC DNA]</scope>
    <source>
        <strain evidence="5">KCTC 42911</strain>
    </source>
</reference>
<accession>A0ABV7TGV9</accession>
<keyword evidence="5" id="KW-1185">Reference proteome</keyword>
<comment type="similarity">
    <text evidence="3">Belongs to the arginase family.</text>
</comment>
<name>A0ABV7TGV9_9RHOB</name>
<dbReference type="InterPro" id="IPR006035">
    <property type="entry name" value="Ureohydrolase"/>
</dbReference>
<evidence type="ECO:0000313" key="4">
    <source>
        <dbReference type="EMBL" id="MFC3614847.1"/>
    </source>
</evidence>
<evidence type="ECO:0000313" key="5">
    <source>
        <dbReference type="Proteomes" id="UP001595629"/>
    </source>
</evidence>
<dbReference type="EMBL" id="JBHRXI010000015">
    <property type="protein sequence ID" value="MFC3614847.1"/>
    <property type="molecule type" value="Genomic_DNA"/>
</dbReference>
<evidence type="ECO:0000256" key="3">
    <source>
        <dbReference type="PROSITE-ProRule" id="PRU00742"/>
    </source>
</evidence>
<comment type="caution">
    <text evidence="4">The sequence shown here is derived from an EMBL/GenBank/DDBJ whole genome shotgun (WGS) entry which is preliminary data.</text>
</comment>
<keyword evidence="1" id="KW-0479">Metal-binding</keyword>
<sequence>MDRESMMVGLKDMFGGGGEAGSFLGLPGTDIAAPEGDVILFGADCATPYASVGAYCAGGADAIRAGSEAYAGDVSKVNFDLGGPVLPHGISARDAGNLSLSPSEQAKNRLAIEAATRAIIAAGGVPVLLGGDDSVPIPMLTALDNAPLTILQIDAHIDWRNEVEGETLGLSSTMRRASEMAHVERIVQVGARGIGSARMTELNAARDWGAHLVPARDLSRNGVGPVVDLIPEGARVAICFDCDALDPSIMPAVIAPTAGGLGYDAVLDLVEAVVKRAHVVAVDMVEFMPAADRDGIGARTAAQLLTSIIGLIARKRAETR</sequence>
<dbReference type="PANTHER" id="PTHR11358:SF26">
    <property type="entry name" value="GUANIDINO ACID HYDROLASE, MITOCHONDRIAL"/>
    <property type="match status" value="1"/>
</dbReference>
<dbReference type="PIRSF" id="PIRSF036979">
    <property type="entry name" value="Arginase"/>
    <property type="match status" value="1"/>
</dbReference>
<proteinExistence type="inferred from homology"/>